<dbReference type="PROSITE" id="PS51272">
    <property type="entry name" value="SLH"/>
    <property type="match status" value="3"/>
</dbReference>
<dbReference type="SMART" id="SM00047">
    <property type="entry name" value="LYZ2"/>
    <property type="match status" value="1"/>
</dbReference>
<proteinExistence type="predicted"/>
<evidence type="ECO:0000313" key="4">
    <source>
        <dbReference type="EMBL" id="MCU6685266.1"/>
    </source>
</evidence>
<dbReference type="Proteomes" id="UP001652431">
    <property type="component" value="Unassembled WGS sequence"/>
</dbReference>
<dbReference type="Gene3D" id="1.10.530.10">
    <property type="match status" value="1"/>
</dbReference>
<dbReference type="Pfam" id="PF01832">
    <property type="entry name" value="Glucosaminidase"/>
    <property type="match status" value="1"/>
</dbReference>
<evidence type="ECO:0000256" key="1">
    <source>
        <dbReference type="ARBA" id="ARBA00022737"/>
    </source>
</evidence>
<name>A0ABT2RIZ0_9FIRM</name>
<keyword evidence="5" id="KW-1185">Reference proteome</keyword>
<keyword evidence="1" id="KW-0677">Repeat</keyword>
<feature type="domain" description="SLH" evidence="3">
    <location>
        <begin position="540"/>
        <end position="604"/>
    </location>
</feature>
<dbReference type="PANTHER" id="PTHR33308:SF9">
    <property type="entry name" value="PEPTIDOGLYCAN HYDROLASE FLGJ"/>
    <property type="match status" value="1"/>
</dbReference>
<comment type="caution">
    <text evidence="4">The sequence shown here is derived from an EMBL/GenBank/DDBJ whole genome shotgun (WGS) entry which is preliminary data.</text>
</comment>
<dbReference type="InterPro" id="IPR001119">
    <property type="entry name" value="SLH_dom"/>
</dbReference>
<dbReference type="PANTHER" id="PTHR33308">
    <property type="entry name" value="PEPTIDOGLYCAN HYDROLASE FLGJ"/>
    <property type="match status" value="1"/>
</dbReference>
<sequence length="664" mass="73723">MIRKNKIGFMSICICLGILLGLGMNARAEEYREKTVTAMDENGNIYEVGEESDLEKEDAEISVFSLEESGKVVNFNTKGSVLTEYLEDSTRIEGYTCGAYAADAAYLGEYDGKVKFLLGGVVGWVSASEVQVLDRASVSSVSYYTVNNGRLIHKITANVQNDSYVSTLDNGPAPSYLSEGKKYYSYDGHYFYPEGQWNIMQDDYYYASRERALNADSPFYNYFQFLPIRSRTNYSASELGKMINDRVSSTSKMKNIGSAMVEKQNTYGVNALIMTGIAANESAWGASSIAQNKNNLFGLNAVDSSPGQSANYFASVEQCVKEFADTWMSRGYLYPDDWRYFGGFLGNKASGLNVKYASDPYWGEKAAAVAWTLDKAGNNIDQYQYTIGIKGTERRTNSHENVNVRAQSNTECTVLYKTGEQKESAVLILDSTPENGFYKIQSDGVLTSSRNGITKETGQYSFSSMYAYISAEYVDIVSSGTEGFRDVKTGDWYYDAVMYVYEKGIMTGLNAQLFGASQNLARAQFAVVLHRIEGEPQSSWSDVFPDVPQGIWYTDAVSWAAEKGIVRGYEATGLFGPADFINREQFVTMMYRYALMKGYDTGARADISGYPDASDVNEFAQDAVKWAVACGMIQGDNGYLNPQGYANRAECATIIQRFIEAFEN</sequence>
<dbReference type="Pfam" id="PF00395">
    <property type="entry name" value="SLH"/>
    <property type="match status" value="3"/>
</dbReference>
<protein>
    <submittedName>
        <fullName evidence="4">S-layer homology domain-containing protein</fullName>
    </submittedName>
</protein>
<dbReference type="RefSeq" id="WP_158367517.1">
    <property type="nucleotide sequence ID" value="NZ_JAOQJU010000001.1"/>
</dbReference>
<reference evidence="4 5" key="1">
    <citation type="journal article" date="2021" name="ISME Commun">
        <title>Automated analysis of genomic sequences facilitates high-throughput and comprehensive description of bacteria.</title>
        <authorList>
            <person name="Hitch T.C.A."/>
        </authorList>
    </citation>
    <scope>NUCLEOTIDE SEQUENCE [LARGE SCALE GENOMIC DNA]</scope>
    <source>
        <strain evidence="4 5">Sanger_03</strain>
    </source>
</reference>
<evidence type="ECO:0000256" key="2">
    <source>
        <dbReference type="ARBA" id="ARBA00022801"/>
    </source>
</evidence>
<feature type="domain" description="SLH" evidence="3">
    <location>
        <begin position="480"/>
        <end position="539"/>
    </location>
</feature>
<gene>
    <name evidence="4" type="ORF">OCV99_01640</name>
</gene>
<accession>A0ABT2RIZ0</accession>
<dbReference type="InterPro" id="IPR002901">
    <property type="entry name" value="MGlyc_endo_b_GlcNAc-like_dom"/>
</dbReference>
<keyword evidence="2" id="KW-0378">Hydrolase</keyword>
<dbReference type="EMBL" id="JAOQJU010000001">
    <property type="protein sequence ID" value="MCU6685266.1"/>
    <property type="molecule type" value="Genomic_DNA"/>
</dbReference>
<organism evidence="4 5">
    <name type="scientific">Dorea acetigenes</name>
    <dbReference type="NCBI Taxonomy" id="2981787"/>
    <lineage>
        <taxon>Bacteria</taxon>
        <taxon>Bacillati</taxon>
        <taxon>Bacillota</taxon>
        <taxon>Clostridia</taxon>
        <taxon>Lachnospirales</taxon>
        <taxon>Lachnospiraceae</taxon>
        <taxon>Dorea</taxon>
    </lineage>
</organism>
<feature type="domain" description="SLH" evidence="3">
    <location>
        <begin position="607"/>
        <end position="664"/>
    </location>
</feature>
<evidence type="ECO:0000313" key="5">
    <source>
        <dbReference type="Proteomes" id="UP001652431"/>
    </source>
</evidence>
<dbReference type="InterPro" id="IPR051056">
    <property type="entry name" value="Glycosyl_Hydrolase_73"/>
</dbReference>
<evidence type="ECO:0000259" key="3">
    <source>
        <dbReference type="PROSITE" id="PS51272"/>
    </source>
</evidence>